<evidence type="ECO:0000259" key="2">
    <source>
        <dbReference type="Pfam" id="PF02754"/>
    </source>
</evidence>
<feature type="domain" description="Cysteine-rich" evidence="2">
    <location>
        <begin position="5"/>
        <end position="88"/>
    </location>
</feature>
<evidence type="ECO:0000313" key="3">
    <source>
        <dbReference type="EMBL" id="MUM77872.1"/>
    </source>
</evidence>
<dbReference type="GO" id="GO:0016491">
    <property type="term" value="F:oxidoreductase activity"/>
    <property type="evidence" value="ECO:0007669"/>
    <property type="project" value="UniProtKB-KW"/>
</dbReference>
<dbReference type="RefSeq" id="WP_367614070.1">
    <property type="nucleotide sequence ID" value="NZ_WODC01000005.1"/>
</dbReference>
<keyword evidence="4" id="KW-1185">Reference proteome</keyword>
<dbReference type="Gene3D" id="1.20.1050.140">
    <property type="match status" value="1"/>
</dbReference>
<evidence type="ECO:0000313" key="4">
    <source>
        <dbReference type="Proteomes" id="UP000461162"/>
    </source>
</evidence>
<dbReference type="AlphaFoldDB" id="A0A7K1KPP5"/>
<dbReference type="PANTHER" id="PTHR42947:SF1">
    <property type="entry name" value="COB--COM HETERODISULFIDE REDUCTASE SUBUNIT B 1"/>
    <property type="match status" value="1"/>
</dbReference>
<protein>
    <submittedName>
        <fullName evidence="3">Heterodisulfide reductase subunit B</fullName>
    </submittedName>
</protein>
<evidence type="ECO:0000256" key="1">
    <source>
        <dbReference type="ARBA" id="ARBA00023002"/>
    </source>
</evidence>
<feature type="domain" description="Cysteine-rich" evidence="2">
    <location>
        <begin position="149"/>
        <end position="236"/>
    </location>
</feature>
<name>A0A7K1KPP5_9BACT</name>
<proteinExistence type="predicted"/>
<dbReference type="Pfam" id="PF02754">
    <property type="entry name" value="CCG"/>
    <property type="match status" value="2"/>
</dbReference>
<dbReference type="PANTHER" id="PTHR42947">
    <property type="entry name" value="COB--COM HETERODISULFIDE REDUCTASE SUBUNIT B 1"/>
    <property type="match status" value="1"/>
</dbReference>
<accession>A0A7K1KPP5</accession>
<comment type="caution">
    <text evidence="3">The sequence shown here is derived from an EMBL/GenBank/DDBJ whole genome shotgun (WGS) entry which is preliminary data.</text>
</comment>
<gene>
    <name evidence="3" type="ORF">GKC30_09520</name>
</gene>
<dbReference type="InterPro" id="IPR051278">
    <property type="entry name" value="HdrB/HdrD_reductase"/>
</dbReference>
<keyword evidence="1" id="KW-0560">Oxidoreductase</keyword>
<reference evidence="3 4" key="1">
    <citation type="submission" date="2019-11" db="EMBL/GenBank/DDBJ databases">
        <title>Pseudodesulfovibrio alkaliphilus, sp. nov., an alkaliphilic sulfate-reducing bacteria from mud volcano of Taman peninsula, Russia.</title>
        <authorList>
            <person name="Frolova A."/>
            <person name="Merkel A.Y."/>
            <person name="Slobodkin A.I."/>
        </authorList>
    </citation>
    <scope>NUCLEOTIDE SEQUENCE [LARGE SCALE GENOMIC DNA]</scope>
    <source>
        <strain evidence="3 4">F-1</strain>
    </source>
</reference>
<dbReference type="Proteomes" id="UP000461162">
    <property type="component" value="Unassembled WGS sequence"/>
</dbReference>
<dbReference type="InterPro" id="IPR004017">
    <property type="entry name" value="Cys_rich_dom"/>
</dbReference>
<organism evidence="3 4">
    <name type="scientific">Pseudodesulfovibrio alkaliphilus</name>
    <dbReference type="NCBI Taxonomy" id="2661613"/>
    <lineage>
        <taxon>Bacteria</taxon>
        <taxon>Pseudomonadati</taxon>
        <taxon>Thermodesulfobacteriota</taxon>
        <taxon>Desulfovibrionia</taxon>
        <taxon>Desulfovibrionales</taxon>
        <taxon>Desulfovibrionaceae</taxon>
    </lineage>
</organism>
<sequence length="307" mass="32790">MSATYAYYPGCSGLGTSAEYDRSTRAICKALGVGLVDIPDWSCCGSTPAHTVDHVLSCALSARNIAQAETLDVAGIVTPCPSCLTNLKTASHRMRDDAFKGKVESLLGHPVENRLPVMSVLQLLAEAIGPDRVAGKVVRPLTGLRLAPYYGCIMNRPPEVMEFDDCENPVAMDRLMAALGAEVAPFALKVECCGASFGVARRDVVMKLSGKLLDAAEDVGAHAMVTACPLCQMNLDLRQGQINAANNARHDMPVFYYTQLIGKALGLGDESLMLDKLVVSPARVFHTMEEAQRAAFQRAESQGASVA</sequence>
<dbReference type="EMBL" id="WODC01000005">
    <property type="protein sequence ID" value="MUM77872.1"/>
    <property type="molecule type" value="Genomic_DNA"/>
</dbReference>